<keyword evidence="3" id="KW-0479">Metal-binding</keyword>
<dbReference type="GO" id="GO:0046654">
    <property type="term" value="P:tetrahydrofolate biosynthetic process"/>
    <property type="evidence" value="ECO:0007669"/>
    <property type="project" value="UniProtKB-UniPathway"/>
</dbReference>
<feature type="domain" description="Mur ligase central" evidence="7">
    <location>
        <begin position="45"/>
        <end position="182"/>
    </location>
</feature>
<dbReference type="GO" id="GO:0008841">
    <property type="term" value="F:dihydrofolate synthase activity"/>
    <property type="evidence" value="ECO:0007669"/>
    <property type="project" value="UniProtKB-EC"/>
</dbReference>
<dbReference type="UniPathway" id="UPA00077">
    <property type="reaction ID" value="UER00157"/>
</dbReference>
<dbReference type="GO" id="GO:0005524">
    <property type="term" value="F:ATP binding"/>
    <property type="evidence" value="ECO:0007669"/>
    <property type="project" value="UniProtKB-KW"/>
</dbReference>
<dbReference type="Gene3D" id="3.40.1190.10">
    <property type="entry name" value="Mur-like, catalytic domain"/>
    <property type="match status" value="1"/>
</dbReference>
<dbReference type="PANTHER" id="PTHR11136:SF0">
    <property type="entry name" value="DIHYDROFOLATE SYNTHETASE-RELATED"/>
    <property type="match status" value="1"/>
</dbReference>
<dbReference type="GO" id="GO:0004326">
    <property type="term" value="F:tetrahydrofolylpolyglutamate synthase activity"/>
    <property type="evidence" value="ECO:0007669"/>
    <property type="project" value="UniProtKB-EC"/>
</dbReference>
<dbReference type="InterPro" id="IPR036565">
    <property type="entry name" value="Mur-like_cat_sf"/>
</dbReference>
<dbReference type="SUPFAM" id="SSF53623">
    <property type="entry name" value="MurD-like peptide ligases, catalytic domain"/>
    <property type="match status" value="1"/>
</dbReference>
<evidence type="ECO:0000256" key="4">
    <source>
        <dbReference type="ARBA" id="ARBA00022741"/>
    </source>
</evidence>
<proteinExistence type="inferred from homology"/>
<dbReference type="Pfam" id="PF08245">
    <property type="entry name" value="Mur_ligase_M"/>
    <property type="match status" value="1"/>
</dbReference>
<accession>A0A6S6T6F6</accession>
<dbReference type="Gene3D" id="3.90.190.20">
    <property type="entry name" value="Mur ligase, C-terminal domain"/>
    <property type="match status" value="1"/>
</dbReference>
<dbReference type="EC" id="6.3.2.17" evidence="8"/>
<dbReference type="EMBL" id="CACVAP010000065">
    <property type="protein sequence ID" value="CAA6812065.1"/>
    <property type="molecule type" value="Genomic_DNA"/>
</dbReference>
<dbReference type="AlphaFoldDB" id="A0A6S6T6F6"/>
<dbReference type="EC" id="6.3.2.12" evidence="8"/>
<dbReference type="GO" id="GO:0005737">
    <property type="term" value="C:cytoplasm"/>
    <property type="evidence" value="ECO:0007669"/>
    <property type="project" value="TreeGrafter"/>
</dbReference>
<evidence type="ECO:0000259" key="7">
    <source>
        <dbReference type="Pfam" id="PF08245"/>
    </source>
</evidence>
<dbReference type="GO" id="GO:0046872">
    <property type="term" value="F:metal ion binding"/>
    <property type="evidence" value="ECO:0007669"/>
    <property type="project" value="UniProtKB-KW"/>
</dbReference>
<dbReference type="SUPFAM" id="SSF53244">
    <property type="entry name" value="MurD-like peptide ligases, peptide-binding domain"/>
    <property type="match status" value="1"/>
</dbReference>
<evidence type="ECO:0000256" key="5">
    <source>
        <dbReference type="ARBA" id="ARBA00022840"/>
    </source>
</evidence>
<evidence type="ECO:0000256" key="1">
    <source>
        <dbReference type="ARBA" id="ARBA00008276"/>
    </source>
</evidence>
<dbReference type="InterPro" id="IPR013221">
    <property type="entry name" value="Mur_ligase_cen"/>
</dbReference>
<dbReference type="PANTHER" id="PTHR11136">
    <property type="entry name" value="FOLYLPOLYGLUTAMATE SYNTHASE-RELATED"/>
    <property type="match status" value="1"/>
</dbReference>
<comment type="similarity">
    <text evidence="1">Belongs to the folylpolyglutamate synthase family.</text>
</comment>
<evidence type="ECO:0000313" key="8">
    <source>
        <dbReference type="EMBL" id="CAA6812065.1"/>
    </source>
</evidence>
<organism evidence="8">
    <name type="scientific">uncultured Sulfurovum sp</name>
    <dbReference type="NCBI Taxonomy" id="269237"/>
    <lineage>
        <taxon>Bacteria</taxon>
        <taxon>Pseudomonadati</taxon>
        <taxon>Campylobacterota</taxon>
        <taxon>Epsilonproteobacteria</taxon>
        <taxon>Campylobacterales</taxon>
        <taxon>Sulfurovaceae</taxon>
        <taxon>Sulfurovum</taxon>
        <taxon>environmental samples</taxon>
    </lineage>
</organism>
<evidence type="ECO:0000256" key="3">
    <source>
        <dbReference type="ARBA" id="ARBA00022723"/>
    </source>
</evidence>
<dbReference type="InterPro" id="IPR036615">
    <property type="entry name" value="Mur_ligase_C_dom_sf"/>
</dbReference>
<sequence length="395" mass="45248">MENNISFSDFINDKPLYYKEIDHERVHKAYALLKSHIKQPLTIHVVGTNGKGSTGRIMASLLHFSGTKVGHFSSPHILKFNERIWIEGEDISDGALDLAHEKLYSVLGKNVSDGLSYFEYTTLLAFVAMENLDIIILEAGLGGEFDATNVCSKALSVITPIGLDHQDFLGDTIEEIARTKMNSIEKNFVLSMQVYDEVHTVANEIVDEKEAVIYDVANWLESTDEEYKAIKKETEKLAWSDYLFENTLSAVYALNILELKYKLEDIQKIKLFGRFYRFAENIRLDVGHNLLAAKAISKALSKEEKKPILIYNTLDDKDYFSILKMFKPYIQSVEIIDIKTERAVEKNLLENALRNLDISYKNFEGINSEKEYLVFGSFYVIEVFLNNIKQNIKLY</sequence>
<dbReference type="NCBIfam" id="TIGR01499">
    <property type="entry name" value="folC"/>
    <property type="match status" value="1"/>
</dbReference>
<keyword evidence="2 8" id="KW-0436">Ligase</keyword>
<dbReference type="InterPro" id="IPR001645">
    <property type="entry name" value="Folylpolyglutamate_synth"/>
</dbReference>
<evidence type="ECO:0000256" key="2">
    <source>
        <dbReference type="ARBA" id="ARBA00022598"/>
    </source>
</evidence>
<gene>
    <name evidence="8" type="ORF">HELGO_WM18551</name>
</gene>
<reference evidence="8" key="1">
    <citation type="submission" date="2020-01" db="EMBL/GenBank/DDBJ databases">
        <authorList>
            <person name="Meier V. D."/>
            <person name="Meier V D."/>
        </authorList>
    </citation>
    <scope>NUCLEOTIDE SEQUENCE</scope>
    <source>
        <strain evidence="8">HLG_WM_MAG_06</strain>
    </source>
</reference>
<name>A0A6S6T6F6_9BACT</name>
<keyword evidence="6" id="KW-0460">Magnesium</keyword>
<keyword evidence="4" id="KW-0547">Nucleotide-binding</keyword>
<keyword evidence="5" id="KW-0067">ATP-binding</keyword>
<evidence type="ECO:0000256" key="6">
    <source>
        <dbReference type="ARBA" id="ARBA00022842"/>
    </source>
</evidence>
<protein>
    <submittedName>
        <fullName evidence="8">Dihydrofolate synthase )</fullName>
        <ecNumber evidence="8">6.3.2.12</ecNumber>
        <ecNumber evidence="8">6.3.2.17</ecNumber>
    </submittedName>
</protein>